<reference evidence="1 2" key="1">
    <citation type="submission" date="2018-11" db="EMBL/GenBank/DDBJ databases">
        <title>Genome squencing of methanotrophic bacteria isolated from alkaline groundwater in Korea.</title>
        <authorList>
            <person name="Nguyen L.N."/>
        </authorList>
    </citation>
    <scope>NUCLEOTIDE SEQUENCE [LARGE SCALE GENOMIC DNA]</scope>
    <source>
        <strain evidence="1 2">GW6</strain>
    </source>
</reference>
<evidence type="ECO:0000313" key="1">
    <source>
        <dbReference type="EMBL" id="AZG76236.1"/>
    </source>
</evidence>
<protein>
    <submittedName>
        <fullName evidence="1">Uncharacterized protein</fullName>
    </submittedName>
</protein>
<gene>
    <name evidence="1" type="ORF">EHO51_05550</name>
</gene>
<name>A0A3G8M2S9_9HYPH</name>
<proteinExistence type="predicted"/>
<organism evidence="1 2">
    <name type="scientific">Methylocystis rosea</name>
    <dbReference type="NCBI Taxonomy" id="173366"/>
    <lineage>
        <taxon>Bacteria</taxon>
        <taxon>Pseudomonadati</taxon>
        <taxon>Pseudomonadota</taxon>
        <taxon>Alphaproteobacteria</taxon>
        <taxon>Hyphomicrobiales</taxon>
        <taxon>Methylocystaceae</taxon>
        <taxon>Methylocystis</taxon>
    </lineage>
</organism>
<dbReference type="AlphaFoldDB" id="A0A3G8M2S9"/>
<dbReference type="KEGG" id="mros:EHO51_05550"/>
<evidence type="ECO:0000313" key="2">
    <source>
        <dbReference type="Proteomes" id="UP000273982"/>
    </source>
</evidence>
<dbReference type="Proteomes" id="UP000273982">
    <property type="component" value="Chromosome"/>
</dbReference>
<sequence length="88" mass="9848">MTNDNDTIRSFRRPAQRLAAIPSHKFAIGVRVIQKFGAATGTDSFSVTRHLPDAGAGLQYRMKRERDGQERVAVESALELVGREDFMQ</sequence>
<accession>A0A3G8M2S9</accession>
<dbReference type="RefSeq" id="WP_124738056.1">
    <property type="nucleotide sequence ID" value="NZ_CP034086.1"/>
</dbReference>
<dbReference type="EMBL" id="CP034086">
    <property type="protein sequence ID" value="AZG76236.1"/>
    <property type="molecule type" value="Genomic_DNA"/>
</dbReference>